<evidence type="ECO:0000256" key="4">
    <source>
        <dbReference type="ARBA" id="ARBA00022917"/>
    </source>
</evidence>
<gene>
    <name evidence="9" type="primary">serS_1</name>
    <name evidence="9" type="ORF">NCTC10124_01272</name>
</gene>
<evidence type="ECO:0000256" key="6">
    <source>
        <dbReference type="ARBA" id="ARBA00047929"/>
    </source>
</evidence>
<keyword evidence="9" id="KW-0436">Ligase</keyword>
<organism evidence="9 10">
    <name type="scientific">Mycoplasmopsis synoviae</name>
    <name type="common">Mycoplasma synoviae</name>
    <dbReference type="NCBI Taxonomy" id="2109"/>
    <lineage>
        <taxon>Bacteria</taxon>
        <taxon>Bacillati</taxon>
        <taxon>Mycoplasmatota</taxon>
        <taxon>Mycoplasmoidales</taxon>
        <taxon>Metamycoplasmataceae</taxon>
        <taxon>Mycoplasmopsis</taxon>
    </lineage>
</organism>
<name>A0A3B0PAF3_MYCSY</name>
<dbReference type="PANTHER" id="PTHR43697">
    <property type="entry name" value="SERYL-TRNA SYNTHETASE"/>
    <property type="match status" value="1"/>
</dbReference>
<dbReference type="InterPro" id="IPR045864">
    <property type="entry name" value="aa-tRNA-synth_II/BPL/LPL"/>
</dbReference>
<comment type="catalytic activity">
    <reaction evidence="6">
        <text>tRNA(Sec) + L-serine + ATP = L-seryl-tRNA(Sec) + AMP + diphosphate + H(+)</text>
        <dbReference type="Rhea" id="RHEA:42580"/>
        <dbReference type="Rhea" id="RHEA-COMP:9742"/>
        <dbReference type="Rhea" id="RHEA-COMP:10128"/>
        <dbReference type="ChEBI" id="CHEBI:15378"/>
        <dbReference type="ChEBI" id="CHEBI:30616"/>
        <dbReference type="ChEBI" id="CHEBI:33019"/>
        <dbReference type="ChEBI" id="CHEBI:33384"/>
        <dbReference type="ChEBI" id="CHEBI:78442"/>
        <dbReference type="ChEBI" id="CHEBI:78533"/>
        <dbReference type="ChEBI" id="CHEBI:456215"/>
        <dbReference type="EC" id="6.1.1.11"/>
    </reaction>
</comment>
<evidence type="ECO:0000256" key="2">
    <source>
        <dbReference type="ARBA" id="ARBA00010728"/>
    </source>
</evidence>
<comment type="pathway">
    <text evidence="1">Aminoacyl-tRNA biosynthesis; selenocysteinyl-tRNA(Sec) biosynthesis; L-seryl-tRNA(Sec) from L-serine and tRNA(Sec): step 1/1.</text>
</comment>
<keyword evidence="4" id="KW-0648">Protein biosynthesis</keyword>
<dbReference type="GO" id="GO:0004828">
    <property type="term" value="F:serine-tRNA ligase activity"/>
    <property type="evidence" value="ECO:0007669"/>
    <property type="project" value="UniProtKB-EC"/>
</dbReference>
<dbReference type="SUPFAM" id="SSF55681">
    <property type="entry name" value="Class II aaRS and biotin synthetases"/>
    <property type="match status" value="1"/>
</dbReference>
<keyword evidence="9" id="KW-0030">Aminoacyl-tRNA synthetase</keyword>
<dbReference type="GO" id="GO:0006412">
    <property type="term" value="P:translation"/>
    <property type="evidence" value="ECO:0007669"/>
    <property type="project" value="UniProtKB-KW"/>
</dbReference>
<keyword evidence="3" id="KW-0963">Cytoplasm</keyword>
<evidence type="ECO:0000256" key="1">
    <source>
        <dbReference type="ARBA" id="ARBA00005045"/>
    </source>
</evidence>
<feature type="domain" description="Aminoacyl-transfer RNA synthetases class-II family profile" evidence="8">
    <location>
        <begin position="1"/>
        <end position="54"/>
    </location>
</feature>
<evidence type="ECO:0000256" key="5">
    <source>
        <dbReference type="ARBA" id="ARBA00033352"/>
    </source>
</evidence>
<dbReference type="EMBL" id="LS991953">
    <property type="protein sequence ID" value="SYV93519.1"/>
    <property type="molecule type" value="Genomic_DNA"/>
</dbReference>
<dbReference type="AlphaFoldDB" id="A0A3B0PAF3"/>
<evidence type="ECO:0000259" key="8">
    <source>
        <dbReference type="PROSITE" id="PS50862"/>
    </source>
</evidence>
<comment type="similarity">
    <text evidence="2">Belongs to the class-II aminoacyl-tRNA synthetase family. Type-1 seryl-tRNA synthetase subfamily.</text>
</comment>
<dbReference type="PANTHER" id="PTHR43697:SF1">
    <property type="entry name" value="SERINE--TRNA LIGASE"/>
    <property type="match status" value="1"/>
</dbReference>
<accession>A0A3B0PAF3</accession>
<dbReference type="PROSITE" id="PS50862">
    <property type="entry name" value="AA_TRNA_LIGASE_II"/>
    <property type="match status" value="1"/>
</dbReference>
<dbReference type="Proteomes" id="UP000259328">
    <property type="component" value="Chromosome"/>
</dbReference>
<comment type="catalytic activity">
    <reaction evidence="7">
        <text>tRNA(Ser) + L-serine + ATP = L-seryl-tRNA(Ser) + AMP + diphosphate + H(+)</text>
        <dbReference type="Rhea" id="RHEA:12292"/>
        <dbReference type="Rhea" id="RHEA-COMP:9669"/>
        <dbReference type="Rhea" id="RHEA-COMP:9703"/>
        <dbReference type="ChEBI" id="CHEBI:15378"/>
        <dbReference type="ChEBI" id="CHEBI:30616"/>
        <dbReference type="ChEBI" id="CHEBI:33019"/>
        <dbReference type="ChEBI" id="CHEBI:33384"/>
        <dbReference type="ChEBI" id="CHEBI:78442"/>
        <dbReference type="ChEBI" id="CHEBI:78533"/>
        <dbReference type="ChEBI" id="CHEBI:456215"/>
        <dbReference type="EC" id="6.1.1.11"/>
    </reaction>
</comment>
<evidence type="ECO:0000256" key="7">
    <source>
        <dbReference type="ARBA" id="ARBA00048823"/>
    </source>
</evidence>
<evidence type="ECO:0000256" key="3">
    <source>
        <dbReference type="ARBA" id="ARBA00022490"/>
    </source>
</evidence>
<protein>
    <recommendedName>
        <fullName evidence="5">Seryl-tRNA(Ser/Sec) synthetase</fullName>
    </recommendedName>
</protein>
<evidence type="ECO:0000313" key="9">
    <source>
        <dbReference type="EMBL" id="SYV93519.1"/>
    </source>
</evidence>
<reference evidence="10" key="1">
    <citation type="submission" date="2018-06" db="EMBL/GenBank/DDBJ databases">
        <authorList>
            <consortium name="Pathogen Informatics"/>
        </authorList>
    </citation>
    <scope>NUCLEOTIDE SEQUENCE [LARGE SCALE GENOMIC DNA]</scope>
    <source>
        <strain evidence="10">NCTC10124</strain>
    </source>
</reference>
<sequence length="69" mass="7905">MGDFQARRAKIRYKNQDQKTEYAHTMNGSALAVDRLVAAIIEQYLDTDGNLVIPKVLVPYMGMNKIYKK</sequence>
<dbReference type="InterPro" id="IPR006195">
    <property type="entry name" value="aa-tRNA-synth_II"/>
</dbReference>
<proteinExistence type="inferred from homology"/>
<evidence type="ECO:0000313" key="10">
    <source>
        <dbReference type="Proteomes" id="UP000259328"/>
    </source>
</evidence>
<dbReference type="Gene3D" id="3.30.930.10">
    <property type="entry name" value="Bira Bifunctional Protein, Domain 2"/>
    <property type="match status" value="1"/>
</dbReference>